<sequence>MSPPRILLVTTARNEGPFLLEWLAHHLGAGATDILAFSNDCQDGTDAMLDVLAGAGILTHIAHSAPPGVSIQWQALRAAWKHPLRKAADWIMGCDLDEFVNIHTPGHTLTDLIAALPQDADAIALPWRLFGDNGVFTFQDRPVTEQFTSAIPPGCAYPVAASLFKTLFRAAGPFNGLGVHRPRQKAAEKAGLPRWVDGAGQPLPDAFAGNDARLSLYGLSGGRALAEINHYSVKSAESFLVKRARGLPNRADKALDLTYWVERNFNSVQDNSIAAMASATADRLAQLRAIPGLRDLHRAAIAWHRAEIDRQLATPEGHRLYTRLLVAGESRPLPRSVQHRLIGLFRTLPRGGPDLG</sequence>
<proteinExistence type="predicted"/>
<dbReference type="SUPFAM" id="SSF53448">
    <property type="entry name" value="Nucleotide-diphospho-sugar transferases"/>
    <property type="match status" value="1"/>
</dbReference>
<name>A0A4R2RD68_9RHOB</name>
<keyword evidence="1" id="KW-0808">Transferase</keyword>
<dbReference type="RefSeq" id="WP_165910191.1">
    <property type="nucleotide sequence ID" value="NZ_SLXU01000014.1"/>
</dbReference>
<dbReference type="Proteomes" id="UP000295050">
    <property type="component" value="Unassembled WGS sequence"/>
</dbReference>
<dbReference type="EMBL" id="SLXU01000014">
    <property type="protein sequence ID" value="TCP59907.1"/>
    <property type="molecule type" value="Genomic_DNA"/>
</dbReference>
<evidence type="ECO:0000313" key="1">
    <source>
        <dbReference type="EMBL" id="TCP59907.1"/>
    </source>
</evidence>
<gene>
    <name evidence="1" type="ORF">EV663_1142</name>
</gene>
<organism evidence="1 2">
    <name type="scientific">Rhodovulum bhavnagarense</name>
    <dbReference type="NCBI Taxonomy" id="992286"/>
    <lineage>
        <taxon>Bacteria</taxon>
        <taxon>Pseudomonadati</taxon>
        <taxon>Pseudomonadota</taxon>
        <taxon>Alphaproteobacteria</taxon>
        <taxon>Rhodobacterales</taxon>
        <taxon>Paracoccaceae</taxon>
        <taxon>Rhodovulum</taxon>
    </lineage>
</organism>
<reference evidence="1 2" key="1">
    <citation type="submission" date="2019-03" db="EMBL/GenBank/DDBJ databases">
        <title>Genomic Encyclopedia of Type Strains, Phase IV (KMG-IV): sequencing the most valuable type-strain genomes for metagenomic binning, comparative biology and taxonomic classification.</title>
        <authorList>
            <person name="Goeker M."/>
        </authorList>
    </citation>
    <scope>NUCLEOTIDE SEQUENCE [LARGE SCALE GENOMIC DNA]</scope>
    <source>
        <strain evidence="1 2">DSM 24766</strain>
    </source>
</reference>
<dbReference type="Pfam" id="PF13704">
    <property type="entry name" value="Glyco_tranf_2_4"/>
    <property type="match status" value="1"/>
</dbReference>
<accession>A0A4R2RD68</accession>
<dbReference type="InterPro" id="IPR029044">
    <property type="entry name" value="Nucleotide-diphossugar_trans"/>
</dbReference>
<protein>
    <submittedName>
        <fullName evidence="1">Glycosyl transferase family 2</fullName>
    </submittedName>
</protein>
<comment type="caution">
    <text evidence="1">The sequence shown here is derived from an EMBL/GenBank/DDBJ whole genome shotgun (WGS) entry which is preliminary data.</text>
</comment>
<dbReference type="AlphaFoldDB" id="A0A4R2RD68"/>
<dbReference type="GO" id="GO:0016740">
    <property type="term" value="F:transferase activity"/>
    <property type="evidence" value="ECO:0007669"/>
    <property type="project" value="UniProtKB-KW"/>
</dbReference>
<evidence type="ECO:0000313" key="2">
    <source>
        <dbReference type="Proteomes" id="UP000295050"/>
    </source>
</evidence>
<keyword evidence="2" id="KW-1185">Reference proteome</keyword>